<name>A0A0K2VAI3_LEPSM</name>
<dbReference type="EMBL" id="HACA01030133">
    <property type="protein sequence ID" value="CDW47494.1"/>
    <property type="molecule type" value="Transcribed_RNA"/>
</dbReference>
<sequence>MGGFTGSSLISSSSDSSSNAALGLNSIAALIYSIIYFFVTAMYESTFMMS</sequence>
<keyword evidence="1" id="KW-0812">Transmembrane</keyword>
<protein>
    <submittedName>
        <fullName evidence="2">Uncharacterized protein</fullName>
    </submittedName>
</protein>
<organism evidence="2">
    <name type="scientific">Lepeophtheirus salmonis</name>
    <name type="common">Salmon louse</name>
    <name type="synonym">Caligus salmonis</name>
    <dbReference type="NCBI Taxonomy" id="72036"/>
    <lineage>
        <taxon>Eukaryota</taxon>
        <taxon>Metazoa</taxon>
        <taxon>Ecdysozoa</taxon>
        <taxon>Arthropoda</taxon>
        <taxon>Crustacea</taxon>
        <taxon>Multicrustacea</taxon>
        <taxon>Hexanauplia</taxon>
        <taxon>Copepoda</taxon>
        <taxon>Siphonostomatoida</taxon>
        <taxon>Caligidae</taxon>
        <taxon>Lepeophtheirus</taxon>
    </lineage>
</organism>
<dbReference type="AlphaFoldDB" id="A0A0K2VAI3"/>
<accession>A0A0K2VAI3</accession>
<evidence type="ECO:0000313" key="2">
    <source>
        <dbReference type="EMBL" id="CDW47494.1"/>
    </source>
</evidence>
<evidence type="ECO:0000256" key="1">
    <source>
        <dbReference type="SAM" id="Phobius"/>
    </source>
</evidence>
<keyword evidence="1" id="KW-1133">Transmembrane helix</keyword>
<feature type="transmembrane region" description="Helical" evidence="1">
    <location>
        <begin position="20"/>
        <end position="43"/>
    </location>
</feature>
<proteinExistence type="predicted"/>
<keyword evidence="1" id="KW-0472">Membrane</keyword>
<reference evidence="2" key="1">
    <citation type="submission" date="2014-05" db="EMBL/GenBank/DDBJ databases">
        <authorList>
            <person name="Chronopoulou M."/>
        </authorList>
    </citation>
    <scope>NUCLEOTIDE SEQUENCE</scope>
    <source>
        <tissue evidence="2">Whole organism</tissue>
    </source>
</reference>